<keyword evidence="1" id="KW-0732">Signal</keyword>
<name>A0A1L7CS16_9CORY</name>
<dbReference type="OrthoDB" id="4424756at2"/>
<dbReference type="AlphaFoldDB" id="A0A1L7CS16"/>
<evidence type="ECO:0008006" key="4">
    <source>
        <dbReference type="Google" id="ProtNLM"/>
    </source>
</evidence>
<dbReference type="EMBL" id="CP009247">
    <property type="protein sequence ID" value="APT88622.1"/>
    <property type="molecule type" value="Genomic_DNA"/>
</dbReference>
<proteinExistence type="predicted"/>
<evidence type="ECO:0000313" key="3">
    <source>
        <dbReference type="Proteomes" id="UP000185434"/>
    </source>
</evidence>
<evidence type="ECO:0000256" key="1">
    <source>
        <dbReference type="SAM" id="SignalP"/>
    </source>
</evidence>
<feature type="signal peptide" evidence="1">
    <location>
        <begin position="1"/>
        <end position="32"/>
    </location>
</feature>
<organism evidence="2 3">
    <name type="scientific">Corynebacterium frankenforstense DSM 45800</name>
    <dbReference type="NCBI Taxonomy" id="1437875"/>
    <lineage>
        <taxon>Bacteria</taxon>
        <taxon>Bacillati</taxon>
        <taxon>Actinomycetota</taxon>
        <taxon>Actinomycetes</taxon>
        <taxon>Mycobacteriales</taxon>
        <taxon>Corynebacteriaceae</taxon>
        <taxon>Corynebacterium</taxon>
    </lineage>
</organism>
<accession>A0A1L7CS16</accession>
<keyword evidence="3" id="KW-1185">Reference proteome</keyword>
<feature type="chain" id="PRO_5013132050" description="Secreted protein" evidence="1">
    <location>
        <begin position="33"/>
        <end position="264"/>
    </location>
</feature>
<protein>
    <recommendedName>
        <fullName evidence="4">Secreted protein</fullName>
    </recommendedName>
</protein>
<sequence>MPRAARASRGVLAAVAALTVAGAGLVAPAAQALPTLPGSSAPAPALPGSSAPAHLLPTGPAGVELPVISSGPGLQFANPLDELGRPRPEILEQVREFARQPWIPPEVRDVLLSAVAYFAGEGSGGVAMPADAPPFKQFYWPTVSGNCIGGQLDSVGSALAVRGPAHIPAPGAAAGQTTFLFTAMGTAPAAPEQGGMQVRWANLATLAHGVTPLDNHGINPEGPATVSGVADTGEGPVVAVLDGTVHTGDGPCTFQPTAAFLPGK</sequence>
<dbReference type="KEGG" id="cfk:CFRA_04345"/>
<dbReference type="STRING" id="1437875.CFRA_04345"/>
<evidence type="ECO:0000313" key="2">
    <source>
        <dbReference type="EMBL" id="APT88622.1"/>
    </source>
</evidence>
<gene>
    <name evidence="2" type="ORF">CFRA_04345</name>
</gene>
<reference evidence="2 3" key="1">
    <citation type="submission" date="2014-08" db="EMBL/GenBank/DDBJ databases">
        <title>Complete genome sequence of Corynebacterium frankenforstense ST18(T) (=DSM 45800(T)), isolated from raw cow milk.</title>
        <authorList>
            <person name="Ruckert C."/>
            <person name="Albersmeier A."/>
            <person name="Winkler A."/>
            <person name="Lipski A."/>
            <person name="Kalinowski J."/>
        </authorList>
    </citation>
    <scope>NUCLEOTIDE SEQUENCE [LARGE SCALE GENOMIC DNA]</scope>
    <source>
        <strain evidence="2 3">ST18</strain>
    </source>
</reference>
<dbReference type="Proteomes" id="UP000185434">
    <property type="component" value="Chromosome"/>
</dbReference>